<comment type="caution">
    <text evidence="4">The sequence shown here is derived from an EMBL/GenBank/DDBJ whole genome shotgun (WGS) entry which is preliminary data.</text>
</comment>
<dbReference type="EMBL" id="MZMQ01000001">
    <property type="protein sequence ID" value="OQJ63905.1"/>
    <property type="molecule type" value="Genomic_DNA"/>
</dbReference>
<evidence type="ECO:0000256" key="1">
    <source>
        <dbReference type="ARBA" id="ARBA00022679"/>
    </source>
</evidence>
<dbReference type="Proteomes" id="UP000215316">
    <property type="component" value="Unassembled WGS sequence"/>
</dbReference>
<keyword evidence="2" id="KW-0012">Acyltransferase</keyword>
<proteinExistence type="predicted"/>
<dbReference type="CDD" id="cd04301">
    <property type="entry name" value="NAT_SF"/>
    <property type="match status" value="1"/>
</dbReference>
<dbReference type="PANTHER" id="PTHR10545:SF42">
    <property type="entry name" value="ACETYLTRANSFERASE"/>
    <property type="match status" value="1"/>
</dbReference>
<gene>
    <name evidence="4" type="ORF">B5P24_13320</name>
</gene>
<evidence type="ECO:0000259" key="3">
    <source>
        <dbReference type="PROSITE" id="PS51186"/>
    </source>
</evidence>
<evidence type="ECO:0000313" key="4">
    <source>
        <dbReference type="EMBL" id="OQJ63905.1"/>
    </source>
</evidence>
<dbReference type="SUPFAM" id="SSF55729">
    <property type="entry name" value="Acyl-CoA N-acyltransferases (Nat)"/>
    <property type="match status" value="1"/>
</dbReference>
<accession>A0A225CJJ1</accession>
<dbReference type="InterPro" id="IPR051016">
    <property type="entry name" value="Diverse_Substrate_AcTransf"/>
</dbReference>
<dbReference type="PANTHER" id="PTHR10545">
    <property type="entry name" value="DIAMINE N-ACETYLTRANSFERASE"/>
    <property type="match status" value="1"/>
</dbReference>
<dbReference type="OrthoDB" id="9805924at2"/>
<evidence type="ECO:0000256" key="2">
    <source>
        <dbReference type="ARBA" id="ARBA00023315"/>
    </source>
</evidence>
<sequence>MTISIRPVRDGDFFPWFDLFTGYAESYGIELTDENAVLAWSHLIDDQHASTGLVAVDDAHEGTLVGLAHFHRFARLARGADGLLLDDLYVREISRRQGVGEQLVAAVGEAARRDGASMLRWITAEDNADAQRLYDRIARRTTWVTYEQDV</sequence>
<name>A0A225CJJ1_9MICO</name>
<feature type="domain" description="N-acetyltransferase" evidence="3">
    <location>
        <begin position="3"/>
        <end position="150"/>
    </location>
</feature>
<dbReference type="RefSeq" id="WP_094130482.1">
    <property type="nucleotide sequence ID" value="NZ_CP040788.1"/>
</dbReference>
<dbReference type="PROSITE" id="PS51186">
    <property type="entry name" value="GNAT"/>
    <property type="match status" value="1"/>
</dbReference>
<keyword evidence="5" id="KW-1185">Reference proteome</keyword>
<reference evidence="4" key="1">
    <citation type="submission" date="2017-08" db="EMBL/GenBank/DDBJ databases">
        <title>Genomes of multiple Clavibacter strains from different subspecies.</title>
        <authorList>
            <person name="Yuan X.-K."/>
            <person name="Li X.-S."/>
            <person name="Nie J."/>
            <person name="De Boer S.H."/>
        </authorList>
    </citation>
    <scope>NUCLEOTIDE SEQUENCE [LARGE SCALE GENOMIC DNA]</scope>
    <source>
        <strain evidence="4">ATCC 33566</strain>
    </source>
</reference>
<dbReference type="GO" id="GO:0008080">
    <property type="term" value="F:N-acetyltransferase activity"/>
    <property type="evidence" value="ECO:0007669"/>
    <property type="project" value="TreeGrafter"/>
</dbReference>
<dbReference type="Gene3D" id="3.40.630.30">
    <property type="match status" value="1"/>
</dbReference>
<protein>
    <submittedName>
        <fullName evidence="4">GNAT family N-acetyltransferase</fullName>
    </submittedName>
</protein>
<keyword evidence="1" id="KW-0808">Transferase</keyword>
<organism evidence="4 5">
    <name type="scientific">Clavibacter tessellarius</name>
    <dbReference type="NCBI Taxonomy" id="31965"/>
    <lineage>
        <taxon>Bacteria</taxon>
        <taxon>Bacillati</taxon>
        <taxon>Actinomycetota</taxon>
        <taxon>Actinomycetes</taxon>
        <taxon>Micrococcales</taxon>
        <taxon>Microbacteriaceae</taxon>
        <taxon>Clavibacter</taxon>
    </lineage>
</organism>
<evidence type="ECO:0000313" key="5">
    <source>
        <dbReference type="Proteomes" id="UP000215316"/>
    </source>
</evidence>
<dbReference type="AlphaFoldDB" id="A0A225CJJ1"/>
<dbReference type="InterPro" id="IPR000182">
    <property type="entry name" value="GNAT_dom"/>
</dbReference>
<dbReference type="Pfam" id="PF00583">
    <property type="entry name" value="Acetyltransf_1"/>
    <property type="match status" value="1"/>
</dbReference>
<dbReference type="InterPro" id="IPR016181">
    <property type="entry name" value="Acyl_CoA_acyltransferase"/>
</dbReference>